<evidence type="ECO:0000313" key="2">
    <source>
        <dbReference type="Proteomes" id="UP001176941"/>
    </source>
</evidence>
<protein>
    <recommendedName>
        <fullName evidence="3">Secreted protein</fullName>
    </recommendedName>
</protein>
<gene>
    <name evidence="1" type="ORF">MRATA1EN1_LOCUS23605</name>
</gene>
<accession>A0ABN8ZMD0</accession>
<proteinExistence type="predicted"/>
<name>A0ABN8ZMD0_RANTA</name>
<organism evidence="1 2">
    <name type="scientific">Rangifer tarandus platyrhynchus</name>
    <name type="common">Svalbard reindeer</name>
    <dbReference type="NCBI Taxonomy" id="3082113"/>
    <lineage>
        <taxon>Eukaryota</taxon>
        <taxon>Metazoa</taxon>
        <taxon>Chordata</taxon>
        <taxon>Craniata</taxon>
        <taxon>Vertebrata</taxon>
        <taxon>Euteleostomi</taxon>
        <taxon>Mammalia</taxon>
        <taxon>Eutheria</taxon>
        <taxon>Laurasiatheria</taxon>
        <taxon>Artiodactyla</taxon>
        <taxon>Ruminantia</taxon>
        <taxon>Pecora</taxon>
        <taxon>Cervidae</taxon>
        <taxon>Odocoileinae</taxon>
        <taxon>Rangifer</taxon>
    </lineage>
</organism>
<evidence type="ECO:0000313" key="1">
    <source>
        <dbReference type="EMBL" id="CAI9174643.1"/>
    </source>
</evidence>
<dbReference type="Proteomes" id="UP001176941">
    <property type="component" value="Chromosome 4"/>
</dbReference>
<reference evidence="1" key="1">
    <citation type="submission" date="2023-04" db="EMBL/GenBank/DDBJ databases">
        <authorList>
            <consortium name="ELIXIR-Norway"/>
        </authorList>
    </citation>
    <scope>NUCLEOTIDE SEQUENCE [LARGE SCALE GENOMIC DNA]</scope>
</reference>
<evidence type="ECO:0008006" key="3">
    <source>
        <dbReference type="Google" id="ProtNLM"/>
    </source>
</evidence>
<sequence>MMSIGESALRFFMCTVFTGHCVFYQCEIQELLISATDKNRYPHCCCDVEGKIKDIRLRDTMWLTSNSSSTEYFITCSVVVQLRIGIIAETHSLEVTQPKVRKSKRVPEKHLFLLY</sequence>
<keyword evidence="2" id="KW-1185">Reference proteome</keyword>
<dbReference type="EMBL" id="OX459940">
    <property type="protein sequence ID" value="CAI9174643.1"/>
    <property type="molecule type" value="Genomic_DNA"/>
</dbReference>